<dbReference type="AlphaFoldDB" id="A0A6G5QGQ5"/>
<feature type="transmembrane region" description="Helical" evidence="1">
    <location>
        <begin position="130"/>
        <end position="152"/>
    </location>
</feature>
<evidence type="ECO:0000313" key="3">
    <source>
        <dbReference type="EMBL" id="QCD44850.1"/>
    </source>
</evidence>
<dbReference type="InterPro" id="IPR007686">
    <property type="entry name" value="YutG/PgpA"/>
</dbReference>
<name>A0A6G5QGQ5_9BACT</name>
<dbReference type="Pfam" id="PF04608">
    <property type="entry name" value="PgpA"/>
    <property type="match status" value="1"/>
</dbReference>
<sequence length="155" mass="16503">MQRVFLTFFGAGLSPKAPGTAGSIAAAIVAFFVLKFFSATTLFLATILISLVAINVINEYEKQTGEHDHQSIVIDEVAGVWLAFVISGTTITQMILSLIFFRIFDITKPSIIGRIDRNVKGGLGVMGDDLVAGFVAGIASAMVYGVLLKFGISVI</sequence>
<keyword evidence="1" id="KW-0472">Membrane</keyword>
<protein>
    <submittedName>
        <fullName evidence="3">Phosphatidylglycerophosphatase A</fullName>
        <ecNumber evidence="3">3.1.3.27</ecNumber>
    </submittedName>
</protein>
<evidence type="ECO:0000313" key="4">
    <source>
        <dbReference type="Proteomes" id="UP000503264"/>
    </source>
</evidence>
<feature type="transmembrane region" description="Helical" evidence="1">
    <location>
        <begin position="78"/>
        <end position="104"/>
    </location>
</feature>
<dbReference type="UniPathway" id="UPA00084">
    <property type="reaction ID" value="UER00504"/>
</dbReference>
<dbReference type="InterPro" id="IPR036681">
    <property type="entry name" value="PgpA-like_sf"/>
</dbReference>
<dbReference type="RefSeq" id="WP_171993791.1">
    <property type="nucleotide sequence ID" value="NZ_CP012542.1"/>
</dbReference>
<dbReference type="EC" id="3.1.3.27" evidence="3"/>
<evidence type="ECO:0000259" key="2">
    <source>
        <dbReference type="Pfam" id="PF04608"/>
    </source>
</evidence>
<feature type="transmembrane region" description="Helical" evidence="1">
    <location>
        <begin position="36"/>
        <end position="57"/>
    </location>
</feature>
<dbReference type="SUPFAM" id="SSF101307">
    <property type="entry name" value="YutG-like"/>
    <property type="match status" value="1"/>
</dbReference>
<dbReference type="GO" id="GO:0006655">
    <property type="term" value="P:phosphatidylglycerol biosynthetic process"/>
    <property type="evidence" value="ECO:0007669"/>
    <property type="project" value="UniProtKB-UniPathway"/>
</dbReference>
<dbReference type="PANTHER" id="PTHR36305:SF1">
    <property type="entry name" value="PHOSPHATIDYLGLYCEROPHOSPHATASE A"/>
    <property type="match status" value="1"/>
</dbReference>
<keyword evidence="1" id="KW-0812">Transmembrane</keyword>
<dbReference type="PIRSF" id="PIRSF006162">
    <property type="entry name" value="PgpA"/>
    <property type="match status" value="1"/>
</dbReference>
<dbReference type="EMBL" id="CP012542">
    <property type="protein sequence ID" value="QCD44850.1"/>
    <property type="molecule type" value="Genomic_DNA"/>
</dbReference>
<dbReference type="GO" id="GO:0008962">
    <property type="term" value="F:phosphatidylglycerophosphatase activity"/>
    <property type="evidence" value="ECO:0007669"/>
    <property type="project" value="UniProtKB-EC"/>
</dbReference>
<dbReference type="CDD" id="cd06971">
    <property type="entry name" value="PgpA"/>
    <property type="match status" value="1"/>
</dbReference>
<dbReference type="PANTHER" id="PTHR36305">
    <property type="entry name" value="PHOSPHATIDYLGLYCEROPHOSPHATASE A"/>
    <property type="match status" value="1"/>
</dbReference>
<dbReference type="Gene3D" id="1.10.3760.10">
    <property type="entry name" value="PgpA-like"/>
    <property type="match status" value="1"/>
</dbReference>
<organism evidence="3 4">
    <name type="scientific">Campylobacter mucosalis CCUG 21559</name>
    <dbReference type="NCBI Taxonomy" id="1032067"/>
    <lineage>
        <taxon>Bacteria</taxon>
        <taxon>Pseudomonadati</taxon>
        <taxon>Campylobacterota</taxon>
        <taxon>Epsilonproteobacteria</taxon>
        <taxon>Campylobacterales</taxon>
        <taxon>Campylobacteraceae</taxon>
        <taxon>Campylobacter</taxon>
    </lineage>
</organism>
<dbReference type="Proteomes" id="UP000503264">
    <property type="component" value="Chromosome"/>
</dbReference>
<reference evidence="3 4" key="1">
    <citation type="submission" date="2016-07" db="EMBL/GenBank/DDBJ databases">
        <title>Comparative genomics of the Campylobacter concisus group.</title>
        <authorList>
            <person name="Miller W.G."/>
            <person name="Yee E."/>
            <person name="Chapman M.H."/>
            <person name="Huynh S."/>
            <person name="Bono J.L."/>
            <person name="On S.L.W."/>
            <person name="StLeger J."/>
            <person name="Foster G."/>
            <person name="Parker C.T."/>
        </authorList>
    </citation>
    <scope>NUCLEOTIDE SEQUENCE [LARGE SCALE GENOMIC DNA]</scope>
    <source>
        <strain evidence="3 4">CCUG 21559</strain>
    </source>
</reference>
<keyword evidence="4" id="KW-1185">Reference proteome</keyword>
<keyword evidence="3" id="KW-0378">Hydrolase</keyword>
<dbReference type="InterPro" id="IPR026037">
    <property type="entry name" value="PgpA"/>
</dbReference>
<proteinExistence type="predicted"/>
<accession>A0A6G5QGQ5</accession>
<feature type="domain" description="YutG/PgpA" evidence="2">
    <location>
        <begin position="5"/>
        <end position="143"/>
    </location>
</feature>
<evidence type="ECO:0000256" key="1">
    <source>
        <dbReference type="SAM" id="Phobius"/>
    </source>
</evidence>
<keyword evidence="1" id="KW-1133">Transmembrane helix</keyword>
<gene>
    <name evidence="3" type="primary">pgpA</name>
    <name evidence="3" type="ORF">CMUC_1069</name>
</gene>